<dbReference type="EMBL" id="JBHRTP010000008">
    <property type="protein sequence ID" value="MFC3107016.1"/>
    <property type="molecule type" value="Genomic_DNA"/>
</dbReference>
<evidence type="ECO:0000256" key="2">
    <source>
        <dbReference type="ARBA" id="ARBA00008017"/>
    </source>
</evidence>
<keyword evidence="5 7" id="KW-1133">Transmembrane helix</keyword>
<dbReference type="Proteomes" id="UP001595530">
    <property type="component" value="Unassembled WGS sequence"/>
</dbReference>
<sequence length="431" mass="47125">MIPTLFSNLLSDLWGDMRNADVVWQVGAILLCVAVGWGLARLLRRWIAARGEQQRIVRLGVESFTRVLSPLLILLLLLAAKPLLAPAHHNNLLRVAIPLAASLVLIRLGFHILRRAFGRQGQVGNFLLIFEKLFAALIWVGVALYITGLWAELLQYLDETLIPVGRHKVSLQTVLQAVVSVIVTLTLALWAGTALEDRLMRVDTLHSSTRAVITRMGRALLIVLAVLASLSMVGIDPTVLSVFGGALGVGLGLGLQKIASNYVSGFVVLIERRLAIGDMITVDKYYGKITQINARYTVLHGPDGVEHVIPNEMLVSGPVQNESAHASLWLKTAVSVSYHTDIELVLQLLKDAAASVERVAKEPAPSARLANFGANGLDLEVSFAIRDPENGRGSVAPDINLAIWRSFQQHQISVSYPQREIRILSEELTTK</sequence>
<reference evidence="11" key="1">
    <citation type="journal article" date="2019" name="Int. J. Syst. Evol. Microbiol.">
        <title>The Global Catalogue of Microorganisms (GCM) 10K type strain sequencing project: providing services to taxonomists for standard genome sequencing and annotation.</title>
        <authorList>
            <consortium name="The Broad Institute Genomics Platform"/>
            <consortium name="The Broad Institute Genome Sequencing Center for Infectious Disease"/>
            <person name="Wu L."/>
            <person name="Ma J."/>
        </authorList>
    </citation>
    <scope>NUCLEOTIDE SEQUENCE [LARGE SCALE GENOMIC DNA]</scope>
    <source>
        <strain evidence="11">KCTC 42986</strain>
    </source>
</reference>
<evidence type="ECO:0000313" key="11">
    <source>
        <dbReference type="Proteomes" id="UP001595530"/>
    </source>
</evidence>
<feature type="transmembrane region" description="Helical" evidence="7">
    <location>
        <begin position="247"/>
        <end position="270"/>
    </location>
</feature>
<evidence type="ECO:0000256" key="6">
    <source>
        <dbReference type="ARBA" id="ARBA00023136"/>
    </source>
</evidence>
<organism evidence="10 11">
    <name type="scientific">Undibacterium arcticum</name>
    <dbReference type="NCBI Taxonomy" id="1762892"/>
    <lineage>
        <taxon>Bacteria</taxon>
        <taxon>Pseudomonadati</taxon>
        <taxon>Pseudomonadota</taxon>
        <taxon>Betaproteobacteria</taxon>
        <taxon>Burkholderiales</taxon>
        <taxon>Oxalobacteraceae</taxon>
        <taxon>Undibacterium</taxon>
    </lineage>
</organism>
<evidence type="ECO:0000256" key="1">
    <source>
        <dbReference type="ARBA" id="ARBA00004651"/>
    </source>
</evidence>
<protein>
    <submittedName>
        <fullName evidence="10">Mechanosensitive ion channel family protein</fullName>
    </submittedName>
</protein>
<evidence type="ECO:0000256" key="7">
    <source>
        <dbReference type="SAM" id="Phobius"/>
    </source>
</evidence>
<dbReference type="SUPFAM" id="SSF50182">
    <property type="entry name" value="Sm-like ribonucleoproteins"/>
    <property type="match status" value="1"/>
</dbReference>
<proteinExistence type="inferred from homology"/>
<comment type="caution">
    <text evidence="10">The sequence shown here is derived from an EMBL/GenBank/DDBJ whole genome shotgun (WGS) entry which is preliminary data.</text>
</comment>
<dbReference type="InterPro" id="IPR049278">
    <property type="entry name" value="MS_channel_C"/>
</dbReference>
<dbReference type="RefSeq" id="WP_390326253.1">
    <property type="nucleotide sequence ID" value="NZ_JBHRTP010000008.1"/>
</dbReference>
<dbReference type="InterPro" id="IPR052702">
    <property type="entry name" value="MscS-like_channel"/>
</dbReference>
<feature type="transmembrane region" description="Helical" evidence="7">
    <location>
        <begin position="216"/>
        <end position="235"/>
    </location>
</feature>
<evidence type="ECO:0000259" key="8">
    <source>
        <dbReference type="Pfam" id="PF00924"/>
    </source>
</evidence>
<comment type="subcellular location">
    <subcellularLocation>
        <location evidence="1">Cell membrane</location>
        <topology evidence="1">Multi-pass membrane protein</topology>
    </subcellularLocation>
</comment>
<dbReference type="InterPro" id="IPR011014">
    <property type="entry name" value="MscS_channel_TM-2"/>
</dbReference>
<dbReference type="Pfam" id="PF00924">
    <property type="entry name" value="MS_channel_2nd"/>
    <property type="match status" value="1"/>
</dbReference>
<feature type="transmembrane region" description="Helical" evidence="7">
    <location>
        <begin position="22"/>
        <end position="43"/>
    </location>
</feature>
<accession>A0ABV7EYI2</accession>
<evidence type="ECO:0000259" key="9">
    <source>
        <dbReference type="Pfam" id="PF21082"/>
    </source>
</evidence>
<feature type="transmembrane region" description="Helical" evidence="7">
    <location>
        <begin position="173"/>
        <end position="195"/>
    </location>
</feature>
<dbReference type="Gene3D" id="3.30.70.100">
    <property type="match status" value="1"/>
</dbReference>
<dbReference type="PANTHER" id="PTHR30347">
    <property type="entry name" value="POTASSIUM CHANNEL RELATED"/>
    <property type="match status" value="1"/>
</dbReference>
<name>A0ABV7EYI2_9BURK</name>
<feature type="domain" description="Mechanosensitive ion channel MscS" evidence="8">
    <location>
        <begin position="258"/>
        <end position="322"/>
    </location>
</feature>
<dbReference type="InterPro" id="IPR006685">
    <property type="entry name" value="MscS_channel_2nd"/>
</dbReference>
<evidence type="ECO:0000313" key="10">
    <source>
        <dbReference type="EMBL" id="MFC3107016.1"/>
    </source>
</evidence>
<feature type="domain" description="Mechanosensitive ion channel MscS C-terminal" evidence="9">
    <location>
        <begin position="331"/>
        <end position="413"/>
    </location>
</feature>
<keyword evidence="11" id="KW-1185">Reference proteome</keyword>
<dbReference type="Gene3D" id="1.10.287.1260">
    <property type="match status" value="1"/>
</dbReference>
<keyword evidence="6 7" id="KW-0472">Membrane</keyword>
<dbReference type="InterPro" id="IPR011066">
    <property type="entry name" value="MscS_channel_C_sf"/>
</dbReference>
<feature type="transmembrane region" description="Helical" evidence="7">
    <location>
        <begin position="64"/>
        <end position="80"/>
    </location>
</feature>
<feature type="transmembrane region" description="Helical" evidence="7">
    <location>
        <begin position="133"/>
        <end position="153"/>
    </location>
</feature>
<evidence type="ECO:0000256" key="3">
    <source>
        <dbReference type="ARBA" id="ARBA00022475"/>
    </source>
</evidence>
<evidence type="ECO:0000256" key="4">
    <source>
        <dbReference type="ARBA" id="ARBA00022692"/>
    </source>
</evidence>
<comment type="similarity">
    <text evidence="2">Belongs to the MscS (TC 1.A.23) family.</text>
</comment>
<keyword evidence="3" id="KW-1003">Cell membrane</keyword>
<dbReference type="InterPro" id="IPR010920">
    <property type="entry name" value="LSM_dom_sf"/>
</dbReference>
<dbReference type="InterPro" id="IPR023408">
    <property type="entry name" value="MscS_beta-dom_sf"/>
</dbReference>
<dbReference type="SUPFAM" id="SSF82689">
    <property type="entry name" value="Mechanosensitive channel protein MscS (YggB), C-terminal domain"/>
    <property type="match status" value="1"/>
</dbReference>
<dbReference type="PANTHER" id="PTHR30347:SF1">
    <property type="entry name" value="MECHANOSENSITIVE CHANNEL MSCK"/>
    <property type="match status" value="1"/>
</dbReference>
<dbReference type="SUPFAM" id="SSF82861">
    <property type="entry name" value="Mechanosensitive channel protein MscS (YggB), transmembrane region"/>
    <property type="match status" value="1"/>
</dbReference>
<feature type="transmembrane region" description="Helical" evidence="7">
    <location>
        <begin position="92"/>
        <end position="113"/>
    </location>
</feature>
<keyword evidence="4 7" id="KW-0812">Transmembrane</keyword>
<dbReference type="Gene3D" id="2.30.30.60">
    <property type="match status" value="1"/>
</dbReference>
<evidence type="ECO:0000256" key="5">
    <source>
        <dbReference type="ARBA" id="ARBA00022989"/>
    </source>
</evidence>
<gene>
    <name evidence="10" type="ORF">ACFOFO_03415</name>
</gene>
<dbReference type="Pfam" id="PF21082">
    <property type="entry name" value="MS_channel_3rd"/>
    <property type="match status" value="1"/>
</dbReference>